<dbReference type="EMBL" id="JBBNFP010000040">
    <property type="protein sequence ID" value="MEQ2487301.1"/>
    <property type="molecule type" value="Genomic_DNA"/>
</dbReference>
<keyword evidence="5 15" id="KW-0812">Transmembrane</keyword>
<keyword evidence="7 15" id="KW-1133">Transmembrane helix</keyword>
<dbReference type="SUPFAM" id="SSF81573">
    <property type="entry name" value="F1F0 ATP synthase subunit B, membrane domain"/>
    <property type="match status" value="1"/>
</dbReference>
<dbReference type="Gene3D" id="1.20.5.620">
    <property type="entry name" value="F1F0 ATP synthase subunit B, membrane domain"/>
    <property type="match status" value="1"/>
</dbReference>
<evidence type="ECO:0000256" key="11">
    <source>
        <dbReference type="ARBA" id="ARBA00025198"/>
    </source>
</evidence>
<dbReference type="PANTHER" id="PTHR33445">
    <property type="entry name" value="ATP SYNTHASE SUBUNIT B', CHLOROPLASTIC"/>
    <property type="match status" value="1"/>
</dbReference>
<dbReference type="NCBIfam" id="TIGR01144">
    <property type="entry name" value="ATP_synt_b"/>
    <property type="match status" value="1"/>
</dbReference>
<evidence type="ECO:0000256" key="2">
    <source>
        <dbReference type="ARBA" id="ARBA00022448"/>
    </source>
</evidence>
<dbReference type="PANTHER" id="PTHR33445:SF1">
    <property type="entry name" value="ATP SYNTHASE SUBUNIT B"/>
    <property type="match status" value="1"/>
</dbReference>
<comment type="function">
    <text evidence="11 15">F(1)F(0) ATP synthase produces ATP from ADP in the presence of a proton or sodium gradient. F-type ATPases consist of two structural domains, F(1) containing the extramembraneous catalytic core and F(0) containing the membrane proton channel, linked together by a central stalk and a peripheral stalk. During catalysis, ATP synthesis in the catalytic domain of F(1) is coupled via a rotary mechanism of the central stalk subunits to proton translocation.</text>
</comment>
<organism evidence="18 19">
    <name type="scientific">Hallella faecis</name>
    <dbReference type="NCBI Taxonomy" id="2841596"/>
    <lineage>
        <taxon>Bacteria</taxon>
        <taxon>Pseudomonadati</taxon>
        <taxon>Bacteroidota</taxon>
        <taxon>Bacteroidia</taxon>
        <taxon>Bacteroidales</taxon>
        <taxon>Prevotellaceae</taxon>
        <taxon>Hallella</taxon>
    </lineage>
</organism>
<evidence type="ECO:0000256" key="16">
    <source>
        <dbReference type="RuleBase" id="RU003848"/>
    </source>
</evidence>
<evidence type="ECO:0000313" key="19">
    <source>
        <dbReference type="Proteomes" id="UP001487296"/>
    </source>
</evidence>
<evidence type="ECO:0000256" key="7">
    <source>
        <dbReference type="ARBA" id="ARBA00022989"/>
    </source>
</evidence>
<keyword evidence="4 15" id="KW-0138">CF(0)</keyword>
<dbReference type="InterPro" id="IPR050059">
    <property type="entry name" value="ATP_synthase_B_chain"/>
</dbReference>
<comment type="subunit">
    <text evidence="13">F-type ATPases have 2 components, F(1) - the catalytic core - and F(0) - the membrane proton channel. F(1) has five subunits: alpha(3), beta(3), gamma(1), delta(1), epsilon(1). F(0) has four main subunits: a(1), b(2) and c(10-14). The alpha and beta chains form an alternating ring which encloses part of the gamma chain. F(1) is attached to F(0) by a central stalk formed by the gamma and epsilon chains, while a peripheral stalk is formed by the delta and b chains.</text>
</comment>
<proteinExistence type="inferred from homology"/>
<dbReference type="InterPro" id="IPR028987">
    <property type="entry name" value="ATP_synth_B-like_membr_sf"/>
</dbReference>
<comment type="subcellular location">
    <subcellularLocation>
        <location evidence="15">Cell membrane</location>
        <topology evidence="15">Single-pass membrane protein</topology>
    </subcellularLocation>
    <subcellularLocation>
        <location evidence="14">Endomembrane system</location>
        <topology evidence="14">Single-pass membrane protein</topology>
    </subcellularLocation>
</comment>
<gene>
    <name evidence="15 18" type="primary">atpF</name>
    <name evidence="18" type="ORF">AAAT34_09635</name>
</gene>
<keyword evidence="19" id="KW-1185">Reference proteome</keyword>
<dbReference type="Pfam" id="PF00430">
    <property type="entry name" value="ATP-synt_B"/>
    <property type="match status" value="1"/>
</dbReference>
<accession>A0ABV1FSC0</accession>
<keyword evidence="2 15" id="KW-0813">Transport</keyword>
<comment type="subunit">
    <text evidence="15">F-type ATPases have 2 components, F(1) - the catalytic core - and F(0) - the membrane proton channel. F(1) has five subunits: alpha(3), beta(3), gamma(1), delta(1), epsilon(1). F(0) has three main subunits: a(1), b(2) and c(10-14). The alpha and beta chains form an alternating ring which encloses part of the gamma chain. F(1) is attached to F(0) by a central stalk formed by the gamma and epsilon chains, while a peripheral stalk is formed by the delta and b chains.</text>
</comment>
<keyword evidence="9 15" id="KW-0472">Membrane</keyword>
<sequence length="169" mass="19009">MDLLMPSTGLLFWMTIVFLIALCILGKWGFPSISKMVKERKAFIDDSLRKAHEANEKLANIQKEGESILQEAREKQAAIMKEATETREAIVAKAQEKAKDEGARLINDAKAEIVTEKQQAIREIRAQVAELSVKIAERIVREKLSGDGKQMELIDKLLDEVTVDDKTSK</sequence>
<keyword evidence="10 15" id="KW-0066">ATP synthesis</keyword>
<keyword evidence="6 15" id="KW-0375">Hydrogen ion transport</keyword>
<evidence type="ECO:0000256" key="10">
    <source>
        <dbReference type="ARBA" id="ARBA00023310"/>
    </source>
</evidence>
<comment type="similarity">
    <text evidence="1 15 16">Belongs to the ATPase B chain family.</text>
</comment>
<evidence type="ECO:0000256" key="6">
    <source>
        <dbReference type="ARBA" id="ARBA00022781"/>
    </source>
</evidence>
<comment type="caution">
    <text evidence="18">The sequence shown here is derived from an EMBL/GenBank/DDBJ whole genome shotgun (WGS) entry which is preliminary data.</text>
</comment>
<feature type="coiled-coil region" evidence="17">
    <location>
        <begin position="44"/>
        <end position="89"/>
    </location>
</feature>
<evidence type="ECO:0000256" key="9">
    <source>
        <dbReference type="ARBA" id="ARBA00023136"/>
    </source>
</evidence>
<keyword evidence="8 15" id="KW-0406">Ion transport</keyword>
<evidence type="ECO:0000256" key="14">
    <source>
        <dbReference type="ARBA" id="ARBA00037847"/>
    </source>
</evidence>
<dbReference type="Proteomes" id="UP001487296">
    <property type="component" value="Unassembled WGS sequence"/>
</dbReference>
<reference evidence="18 19" key="1">
    <citation type="submission" date="2024-04" db="EMBL/GenBank/DDBJ databases">
        <title>Human intestinal bacterial collection.</title>
        <authorList>
            <person name="Pauvert C."/>
            <person name="Hitch T.C.A."/>
            <person name="Clavel T."/>
        </authorList>
    </citation>
    <scope>NUCLEOTIDE SEQUENCE [LARGE SCALE GENOMIC DNA]</scope>
    <source>
        <strain evidence="18 19">CLA-AA-H145</strain>
    </source>
</reference>
<evidence type="ECO:0000256" key="12">
    <source>
        <dbReference type="ARBA" id="ARBA00025614"/>
    </source>
</evidence>
<dbReference type="InterPro" id="IPR005864">
    <property type="entry name" value="ATP_synth_F0_bsu_bac"/>
</dbReference>
<evidence type="ECO:0000256" key="4">
    <source>
        <dbReference type="ARBA" id="ARBA00022547"/>
    </source>
</evidence>
<keyword evidence="17" id="KW-0175">Coiled coil</keyword>
<dbReference type="RefSeq" id="WP_215760394.1">
    <property type="nucleotide sequence ID" value="NZ_JAHKBE010000042.1"/>
</dbReference>
<dbReference type="InterPro" id="IPR002146">
    <property type="entry name" value="ATP_synth_b/b'su_bac/chlpt"/>
</dbReference>
<evidence type="ECO:0000256" key="1">
    <source>
        <dbReference type="ARBA" id="ARBA00005513"/>
    </source>
</evidence>
<protein>
    <recommendedName>
        <fullName evidence="15">ATP synthase subunit b</fullName>
    </recommendedName>
    <alternativeName>
        <fullName evidence="15">ATP synthase F(0) sector subunit b</fullName>
    </alternativeName>
    <alternativeName>
        <fullName evidence="15">ATPase subunit I</fullName>
    </alternativeName>
    <alternativeName>
        <fullName evidence="15">F-type ATPase subunit b</fullName>
        <shortName evidence="15">F-ATPase subunit b</shortName>
    </alternativeName>
</protein>
<comment type="function">
    <text evidence="12">Component of the F(0) channel, it forms part of the peripheral stalk, linking F(1) to F(0). The b'-subunit is a diverged and duplicated form of b found in plants and photosynthetic bacteria.</text>
</comment>
<evidence type="ECO:0000256" key="13">
    <source>
        <dbReference type="ARBA" id="ARBA00026054"/>
    </source>
</evidence>
<evidence type="ECO:0000256" key="15">
    <source>
        <dbReference type="HAMAP-Rule" id="MF_01398"/>
    </source>
</evidence>
<evidence type="ECO:0000256" key="5">
    <source>
        <dbReference type="ARBA" id="ARBA00022692"/>
    </source>
</evidence>
<feature type="transmembrane region" description="Helical" evidence="15">
    <location>
        <begin position="12"/>
        <end position="30"/>
    </location>
</feature>
<evidence type="ECO:0000313" key="18">
    <source>
        <dbReference type="EMBL" id="MEQ2487301.1"/>
    </source>
</evidence>
<evidence type="ECO:0000256" key="3">
    <source>
        <dbReference type="ARBA" id="ARBA00022475"/>
    </source>
</evidence>
<dbReference type="CDD" id="cd06503">
    <property type="entry name" value="ATP-synt_Fo_b"/>
    <property type="match status" value="1"/>
</dbReference>
<evidence type="ECO:0000256" key="8">
    <source>
        <dbReference type="ARBA" id="ARBA00023065"/>
    </source>
</evidence>
<name>A0ABV1FSC0_9BACT</name>
<keyword evidence="3 15" id="KW-1003">Cell membrane</keyword>
<evidence type="ECO:0000256" key="17">
    <source>
        <dbReference type="SAM" id="Coils"/>
    </source>
</evidence>
<dbReference type="HAMAP" id="MF_01398">
    <property type="entry name" value="ATP_synth_b_bprime"/>
    <property type="match status" value="1"/>
</dbReference>